<evidence type="ECO:0000259" key="6">
    <source>
        <dbReference type="PROSITE" id="PS51194"/>
    </source>
</evidence>
<dbReference type="InterPro" id="IPR011545">
    <property type="entry name" value="DEAD/DEAH_box_helicase_dom"/>
</dbReference>
<dbReference type="GO" id="GO:0043138">
    <property type="term" value="F:3'-5' DNA helicase activity"/>
    <property type="evidence" value="ECO:0007669"/>
    <property type="project" value="TreeGrafter"/>
</dbReference>
<dbReference type="Proteomes" id="UP000249522">
    <property type="component" value="Unassembled WGS sequence"/>
</dbReference>
<name>A0A2W1LGE4_9BACL</name>
<dbReference type="SUPFAM" id="SSF52540">
    <property type="entry name" value="P-loop containing nucleoside triphosphate hydrolases"/>
    <property type="match status" value="1"/>
</dbReference>
<dbReference type="GO" id="GO:0006310">
    <property type="term" value="P:DNA recombination"/>
    <property type="evidence" value="ECO:0007669"/>
    <property type="project" value="TreeGrafter"/>
</dbReference>
<keyword evidence="1" id="KW-0547">Nucleotide-binding</keyword>
<dbReference type="PANTHER" id="PTHR30580:SF1">
    <property type="entry name" value="COMF OPERON PROTEIN 1"/>
    <property type="match status" value="1"/>
</dbReference>
<dbReference type="EMBL" id="QKRB01000006">
    <property type="protein sequence ID" value="PZD97893.1"/>
    <property type="molecule type" value="Genomic_DNA"/>
</dbReference>
<feature type="region of interest" description="Disordered" evidence="4">
    <location>
        <begin position="145"/>
        <end position="175"/>
    </location>
</feature>
<dbReference type="PANTHER" id="PTHR30580">
    <property type="entry name" value="PRIMOSOMAL PROTEIN N"/>
    <property type="match status" value="1"/>
</dbReference>
<protein>
    <submittedName>
        <fullName evidence="7">DNA/RNA helicase</fullName>
    </submittedName>
</protein>
<feature type="domain" description="Helicase ATP-binding" evidence="5">
    <location>
        <begin position="242"/>
        <end position="394"/>
    </location>
</feature>
<keyword evidence="2" id="KW-0067">ATP-binding</keyword>
<keyword evidence="7" id="KW-0378">Hydrolase</keyword>
<dbReference type="SMART" id="SM00490">
    <property type="entry name" value="HELICc"/>
    <property type="match status" value="1"/>
</dbReference>
<organism evidence="7 8">
    <name type="scientific">Paenibacillus sambharensis</name>
    <dbReference type="NCBI Taxonomy" id="1803190"/>
    <lineage>
        <taxon>Bacteria</taxon>
        <taxon>Bacillati</taxon>
        <taxon>Bacillota</taxon>
        <taxon>Bacilli</taxon>
        <taxon>Bacillales</taxon>
        <taxon>Paenibacillaceae</taxon>
        <taxon>Paenibacillus</taxon>
    </lineage>
</organism>
<sequence length="583" mass="63335">MAEEARALAAAAQTAAAALQGRALLGSEAHALLGAAGAECPAAAGWSGVLQLAALLGRLRLCSAIAGDEVRRWPGARPRRRLRCLRCGSGDAQMRSTPCASCGRVCACCEACILLGRSRECELLVIGSGQRAFGAQHPIFWHSLAPNRRNHRPNDSTPAQQLSASEPPEAQEAQDRLSRWKLSPAQAEAAGAALAFIEQPVTKVRIDLSAEPTHRRRADLAAPGSSAHAYFSSLRRLLQWRKQTDAFQHQFLLWAVTGAGKTEMIFPLVESAAARGGQVLIATPRRDVVLELDPRIRKAFPHLSVVTLYGGSPQRWERGTVTLATTHQLMRFRRAFDLVIIDELDAYPYHGDPMLHYAAEQAAAADGRCILLSATPPAPLQRAAASGRLCHARVPVRFHRHPLPVPVQLRVPPAAELLRQQQLPASLRKALLASVARGAQVFVFVQRIKLCEPIAAMLGAVCPPETAVGFTSSKDEERADKVNRFRSGELRVLVTTTILERGITIPRSDVFILDADSRLFDEAALVQMAGRAGRSADDPAGRVYFCSSIPSRAQRQAVRHIRIMNRMAAAKGYIINLDAAIHK</sequence>
<dbReference type="PROSITE" id="PS51192">
    <property type="entry name" value="HELICASE_ATP_BIND_1"/>
    <property type="match status" value="1"/>
</dbReference>
<comment type="caution">
    <text evidence="7">The sequence shown here is derived from an EMBL/GenBank/DDBJ whole genome shotgun (WGS) entry which is preliminary data.</text>
</comment>
<evidence type="ECO:0000256" key="1">
    <source>
        <dbReference type="ARBA" id="ARBA00022741"/>
    </source>
</evidence>
<gene>
    <name evidence="7" type="ORF">DNH61_00795</name>
</gene>
<dbReference type="GO" id="GO:0005524">
    <property type="term" value="F:ATP binding"/>
    <property type="evidence" value="ECO:0007669"/>
    <property type="project" value="UniProtKB-KW"/>
</dbReference>
<proteinExistence type="predicted"/>
<dbReference type="SMART" id="SM00487">
    <property type="entry name" value="DEXDc"/>
    <property type="match status" value="1"/>
</dbReference>
<dbReference type="PROSITE" id="PS51194">
    <property type="entry name" value="HELICASE_CTER"/>
    <property type="match status" value="1"/>
</dbReference>
<evidence type="ECO:0000256" key="4">
    <source>
        <dbReference type="SAM" id="MobiDB-lite"/>
    </source>
</evidence>
<dbReference type="GO" id="GO:0006302">
    <property type="term" value="P:double-strand break repair"/>
    <property type="evidence" value="ECO:0007669"/>
    <property type="project" value="TreeGrafter"/>
</dbReference>
<evidence type="ECO:0000313" key="8">
    <source>
        <dbReference type="Proteomes" id="UP000249522"/>
    </source>
</evidence>
<dbReference type="OrthoDB" id="2077914at2"/>
<reference evidence="7 8" key="1">
    <citation type="submission" date="2018-06" db="EMBL/GenBank/DDBJ databases">
        <title>Paenibacillus imtechensis sp. nov.</title>
        <authorList>
            <person name="Pinnaka A.K."/>
            <person name="Singh H."/>
            <person name="Kaur M."/>
        </authorList>
    </citation>
    <scope>NUCLEOTIDE SEQUENCE [LARGE SCALE GENOMIC DNA]</scope>
    <source>
        <strain evidence="7 8">SMB1</strain>
    </source>
</reference>
<dbReference type="InterPro" id="IPR027417">
    <property type="entry name" value="P-loop_NTPase"/>
</dbReference>
<keyword evidence="7" id="KW-0347">Helicase</keyword>
<feature type="compositionally biased region" description="Polar residues" evidence="4">
    <location>
        <begin position="155"/>
        <end position="164"/>
    </location>
</feature>
<evidence type="ECO:0000256" key="2">
    <source>
        <dbReference type="ARBA" id="ARBA00022840"/>
    </source>
</evidence>
<dbReference type="Gene3D" id="3.40.50.300">
    <property type="entry name" value="P-loop containing nucleotide triphosphate hydrolases"/>
    <property type="match status" value="2"/>
</dbReference>
<dbReference type="Pfam" id="PF00270">
    <property type="entry name" value="DEAD"/>
    <property type="match status" value="1"/>
</dbReference>
<keyword evidence="8" id="KW-1185">Reference proteome</keyword>
<evidence type="ECO:0000259" key="5">
    <source>
        <dbReference type="PROSITE" id="PS51192"/>
    </source>
</evidence>
<dbReference type="GO" id="GO:0006270">
    <property type="term" value="P:DNA replication initiation"/>
    <property type="evidence" value="ECO:0007669"/>
    <property type="project" value="TreeGrafter"/>
</dbReference>
<dbReference type="InterPro" id="IPR001650">
    <property type="entry name" value="Helicase_C-like"/>
</dbReference>
<evidence type="ECO:0000313" key="7">
    <source>
        <dbReference type="EMBL" id="PZD97893.1"/>
    </source>
</evidence>
<keyword evidence="3" id="KW-0238">DNA-binding</keyword>
<feature type="domain" description="Helicase C-terminal" evidence="6">
    <location>
        <begin position="426"/>
        <end position="581"/>
    </location>
</feature>
<dbReference type="AlphaFoldDB" id="A0A2W1LGE4"/>
<dbReference type="InterPro" id="IPR014001">
    <property type="entry name" value="Helicase_ATP-bd"/>
</dbReference>
<accession>A0A2W1LGE4</accession>
<dbReference type="Pfam" id="PF00271">
    <property type="entry name" value="Helicase_C"/>
    <property type="match status" value="1"/>
</dbReference>
<dbReference type="GO" id="GO:0003677">
    <property type="term" value="F:DNA binding"/>
    <property type="evidence" value="ECO:0007669"/>
    <property type="project" value="UniProtKB-KW"/>
</dbReference>
<evidence type="ECO:0000256" key="3">
    <source>
        <dbReference type="ARBA" id="ARBA00023125"/>
    </source>
</evidence>